<proteinExistence type="predicted"/>
<dbReference type="Proteomes" id="UP000326779">
    <property type="component" value="Chromosome"/>
</dbReference>
<dbReference type="PROSITE" id="PS00356">
    <property type="entry name" value="HTH_LACI_1"/>
    <property type="match status" value="1"/>
</dbReference>
<dbReference type="AlphaFoldDB" id="A0A5P8M8V8"/>
<dbReference type="PANTHER" id="PTHR30146">
    <property type="entry name" value="LACI-RELATED TRANSCRIPTIONAL REPRESSOR"/>
    <property type="match status" value="1"/>
</dbReference>
<dbReference type="GO" id="GO:0000976">
    <property type="term" value="F:transcription cis-regulatory region binding"/>
    <property type="evidence" value="ECO:0007669"/>
    <property type="project" value="TreeGrafter"/>
</dbReference>
<evidence type="ECO:0000313" key="1">
    <source>
        <dbReference type="EMBL" id="QFR24655.1"/>
    </source>
</evidence>
<dbReference type="GO" id="GO:0003700">
    <property type="term" value="F:DNA-binding transcription factor activity"/>
    <property type="evidence" value="ECO:0007669"/>
    <property type="project" value="TreeGrafter"/>
</dbReference>
<dbReference type="Gene3D" id="3.40.50.2300">
    <property type="match status" value="2"/>
</dbReference>
<dbReference type="InterPro" id="IPR028082">
    <property type="entry name" value="Peripla_BP_I"/>
</dbReference>
<dbReference type="EMBL" id="CP045143">
    <property type="protein sequence ID" value="QFR24655.1"/>
    <property type="molecule type" value="Genomic_DNA"/>
</dbReference>
<accession>A0A5P8M8V8</accession>
<dbReference type="Pfam" id="PF00356">
    <property type="entry name" value="LacI"/>
    <property type="match status" value="1"/>
</dbReference>
<dbReference type="KEGG" id="lhb:D1010_15440"/>
<dbReference type="InterPro" id="IPR000843">
    <property type="entry name" value="HTH_LacI"/>
</dbReference>
<evidence type="ECO:0000313" key="2">
    <source>
        <dbReference type="Proteomes" id="UP000326779"/>
    </source>
</evidence>
<dbReference type="CDD" id="cd01392">
    <property type="entry name" value="HTH_LacI"/>
    <property type="match status" value="1"/>
</dbReference>
<dbReference type="PROSITE" id="PS50932">
    <property type="entry name" value="HTH_LACI_2"/>
    <property type="match status" value="1"/>
</dbReference>
<dbReference type="CDD" id="cd06283">
    <property type="entry name" value="PBP1_RegR_EndR_KdgR-like"/>
    <property type="match status" value="1"/>
</dbReference>
<dbReference type="SUPFAM" id="SSF47413">
    <property type="entry name" value="lambda repressor-like DNA-binding domains"/>
    <property type="match status" value="1"/>
</dbReference>
<sequence length="351" mass="38493">MPINSWYCRDIKFSGEEKTVRPKIDDVARAANVSKATVSRYLNGHFERMSPATKTRIAAVIEEMDYVPNRQASALKSRRTHLVGVVVADVSNMYSTRLIAGISELTKEAGDQILIADSANDPGEELRTLQLLLGQNVDGIILQPLSTDPHTYDFIQAQGVQLVMVDRTTTPVAQVTVTSSDYAASRELAEAIVKARYQDLIVFANPIAGASSRRLRYQGFADVAQEHGLSITLLETGDDSAKEKDAGMIGQWLTSHPGHRPAVFTTNGRLLMAALTWMQDQGLRAPRDLGICGYDDWDWARLAGPGVTSVNQHPQRIGQTAARYLYQAIAGQPAPAQRIEIPADVTLRHSL</sequence>
<dbReference type="Pfam" id="PF13377">
    <property type="entry name" value="Peripla_BP_3"/>
    <property type="match status" value="1"/>
</dbReference>
<protein>
    <submittedName>
        <fullName evidence="1">Substrate-binding domain-containing protein</fullName>
    </submittedName>
</protein>
<dbReference type="InterPro" id="IPR010982">
    <property type="entry name" value="Lambda_DNA-bd_dom_sf"/>
</dbReference>
<reference evidence="1 2" key="1">
    <citation type="submission" date="2019-10" db="EMBL/GenBank/DDBJ databases">
        <title>The completed genome of Lactobacillus harbinensis M1.</title>
        <authorList>
            <person name="Zheng Y."/>
        </authorList>
    </citation>
    <scope>NUCLEOTIDE SEQUENCE [LARGE SCALE GENOMIC DNA]</scope>
    <source>
        <strain evidence="1 2">M1</strain>
    </source>
</reference>
<name>A0A5P8M8V8_9LACO</name>
<organism evidence="1 2">
    <name type="scientific">Schleiferilactobacillus harbinensis</name>
    <dbReference type="NCBI Taxonomy" id="304207"/>
    <lineage>
        <taxon>Bacteria</taxon>
        <taxon>Bacillati</taxon>
        <taxon>Bacillota</taxon>
        <taxon>Bacilli</taxon>
        <taxon>Lactobacillales</taxon>
        <taxon>Lactobacillaceae</taxon>
        <taxon>Schleiferilactobacillus</taxon>
    </lineage>
</organism>
<gene>
    <name evidence="1" type="ORF">D1010_15440</name>
</gene>
<dbReference type="SMART" id="SM00354">
    <property type="entry name" value="HTH_LACI"/>
    <property type="match status" value="1"/>
</dbReference>
<dbReference type="PANTHER" id="PTHR30146:SF145">
    <property type="entry name" value="RIBOSE OPERON REPRESSOR"/>
    <property type="match status" value="1"/>
</dbReference>
<dbReference type="SUPFAM" id="SSF53822">
    <property type="entry name" value="Periplasmic binding protein-like I"/>
    <property type="match status" value="1"/>
</dbReference>
<dbReference type="Gene3D" id="1.10.260.40">
    <property type="entry name" value="lambda repressor-like DNA-binding domains"/>
    <property type="match status" value="1"/>
</dbReference>
<dbReference type="InterPro" id="IPR046335">
    <property type="entry name" value="LacI/GalR-like_sensor"/>
</dbReference>